<keyword evidence="5" id="KW-1185">Reference proteome</keyword>
<protein>
    <submittedName>
        <fullName evidence="4">Uncharacterized protein</fullName>
    </submittedName>
</protein>
<dbReference type="AlphaFoldDB" id="A0A512B393"/>
<dbReference type="InterPro" id="IPR023996">
    <property type="entry name" value="TonB-dep_OMP_SusC/RagA"/>
</dbReference>
<proteinExistence type="predicted"/>
<evidence type="ECO:0000313" key="5">
    <source>
        <dbReference type="Proteomes" id="UP000321532"/>
    </source>
</evidence>
<dbReference type="NCBIfam" id="TIGR04056">
    <property type="entry name" value="OMP_RagA_SusC"/>
    <property type="match status" value="1"/>
</dbReference>
<dbReference type="Gene3D" id="2.40.170.20">
    <property type="entry name" value="TonB-dependent receptor, beta-barrel domain"/>
    <property type="match status" value="1"/>
</dbReference>
<sequence>MQLFNEYQTNDGGAALYSQQHIENYRENNRQDPDKFPATDWQQTVLKSYAPRQMHDLSFTIGTEKIKTKASLSYAKVDGLYDNRAYYRYTVRINNDMNINKSLNANLDLFYKRTHNQEVPGENPIYASRVLPGFYDDKYEDGRWAPGKDGRNPLAQIYDGGFNEAFYNQMGGRLAFNFKPINDLSLTAIVSPTLNFDKTKVFSKVIQFTDVADPGKILNANQANTTLTEGRPESRYINGQLLANYSKNIRESHQLDALLGYEENYYYSEGLSASRGSFTINNFPFLDVGNLELRNNSGGAAESALRSVFSRLKYSFRDKYYVQGNVRYDGSSRFHQDRRWALFPSFSAGWTLSEESFLKNVRPLSFLKIRGSWGVVGNERIGNYPYQSSIQFYNALFYRGTQISTETTGAQVKYAVEDITWETTQSVDFGLDAGFLGNRLSLTADVYDKKTRDILLALDIPRYLGYDNPNQNAGMVSARGWELATGWRDRIGVLGYSVNLNLSDAKTQIVDLKGTQMRGDQAQLEGGEFNEWFGYKSAGLFQTAEEVKDSPVLNNNTKPGDIRYVDINEDGKITPEGDKVLLGGSLPRYIYGGNIRLDFKGLDFTLVLQGVGKVKRQLGSNVIQPFLENFGNVPAEIDGNFWSLTNTPEQNLSAKYPRLSKASEGNNYQMSDYWLMDGSYLRVKNLTLGYNLPEVLTSRLRLQGLRVYVAANDLKSFSKFPKGWDPEVDGSTYPIVTTLMGGVSVKF</sequence>
<dbReference type="Proteomes" id="UP000321532">
    <property type="component" value="Unassembled WGS sequence"/>
</dbReference>
<name>A0A512B393_9BACT</name>
<keyword evidence="2" id="KW-0472">Membrane</keyword>
<keyword evidence="3" id="KW-0998">Cell outer membrane</keyword>
<dbReference type="SUPFAM" id="SSF56935">
    <property type="entry name" value="Porins"/>
    <property type="match status" value="1"/>
</dbReference>
<dbReference type="InterPro" id="IPR036942">
    <property type="entry name" value="Beta-barrel_TonB_sf"/>
</dbReference>
<dbReference type="GO" id="GO:0009279">
    <property type="term" value="C:cell outer membrane"/>
    <property type="evidence" value="ECO:0007669"/>
    <property type="project" value="UniProtKB-SubCell"/>
</dbReference>
<reference evidence="4 5" key="1">
    <citation type="submission" date="2019-07" db="EMBL/GenBank/DDBJ databases">
        <title>Whole genome shotgun sequence of Adhaeribacter aerolatus NBRC 106133.</title>
        <authorList>
            <person name="Hosoyama A."/>
            <person name="Uohara A."/>
            <person name="Ohji S."/>
            <person name="Ichikawa N."/>
        </authorList>
    </citation>
    <scope>NUCLEOTIDE SEQUENCE [LARGE SCALE GENOMIC DNA]</scope>
    <source>
        <strain evidence="4 5">NBRC 106133</strain>
    </source>
</reference>
<comment type="subcellular location">
    <subcellularLocation>
        <location evidence="1">Cell outer membrane</location>
    </subcellularLocation>
</comment>
<dbReference type="OrthoDB" id="9768177at2"/>
<comment type="caution">
    <text evidence="4">The sequence shown here is derived from an EMBL/GenBank/DDBJ whole genome shotgun (WGS) entry which is preliminary data.</text>
</comment>
<gene>
    <name evidence="4" type="ORF">AAE02nite_39210</name>
</gene>
<evidence type="ECO:0000256" key="2">
    <source>
        <dbReference type="ARBA" id="ARBA00023136"/>
    </source>
</evidence>
<evidence type="ECO:0000256" key="1">
    <source>
        <dbReference type="ARBA" id="ARBA00004442"/>
    </source>
</evidence>
<accession>A0A512B393</accession>
<dbReference type="RefSeq" id="WP_146901916.1">
    <property type="nucleotide sequence ID" value="NZ_BJYS01000033.1"/>
</dbReference>
<dbReference type="EMBL" id="BJYS01000033">
    <property type="protein sequence ID" value="GEO06257.1"/>
    <property type="molecule type" value="Genomic_DNA"/>
</dbReference>
<organism evidence="4 5">
    <name type="scientific">Adhaeribacter aerolatus</name>
    <dbReference type="NCBI Taxonomy" id="670289"/>
    <lineage>
        <taxon>Bacteria</taxon>
        <taxon>Pseudomonadati</taxon>
        <taxon>Bacteroidota</taxon>
        <taxon>Cytophagia</taxon>
        <taxon>Cytophagales</taxon>
        <taxon>Hymenobacteraceae</taxon>
        <taxon>Adhaeribacter</taxon>
    </lineage>
</organism>
<evidence type="ECO:0000313" key="4">
    <source>
        <dbReference type="EMBL" id="GEO06257.1"/>
    </source>
</evidence>
<evidence type="ECO:0000256" key="3">
    <source>
        <dbReference type="ARBA" id="ARBA00023237"/>
    </source>
</evidence>